<feature type="compositionally biased region" description="Basic and acidic residues" evidence="1">
    <location>
        <begin position="578"/>
        <end position="596"/>
    </location>
</feature>
<dbReference type="InterPro" id="IPR016197">
    <property type="entry name" value="Chromo-like_dom_sf"/>
</dbReference>
<dbReference type="PANTHER" id="PTHR37384">
    <property type="entry name" value="OS01G0835600 PROTEIN"/>
    <property type="match status" value="1"/>
</dbReference>
<evidence type="ECO:0000256" key="1">
    <source>
        <dbReference type="SAM" id="MobiDB-lite"/>
    </source>
</evidence>
<feature type="compositionally biased region" description="Polar residues" evidence="1">
    <location>
        <begin position="653"/>
        <end position="676"/>
    </location>
</feature>
<accession>A0AAD3H5L5</accession>
<dbReference type="PANTHER" id="PTHR37384:SF1">
    <property type="entry name" value="OS01G0835600 PROTEIN"/>
    <property type="match status" value="1"/>
</dbReference>
<feature type="compositionally biased region" description="Basic residues" evidence="1">
    <location>
        <begin position="525"/>
        <end position="535"/>
    </location>
</feature>
<comment type="caution">
    <text evidence="2">The sequence shown here is derived from an EMBL/GenBank/DDBJ whole genome shotgun (WGS) entry which is preliminary data.</text>
</comment>
<feature type="compositionally biased region" description="Acidic residues" evidence="1">
    <location>
        <begin position="907"/>
        <end position="920"/>
    </location>
</feature>
<feature type="compositionally biased region" description="Basic and acidic residues" evidence="1">
    <location>
        <begin position="612"/>
        <end position="652"/>
    </location>
</feature>
<sequence>MLQGTPEIGSRVEICDLDGIWSSAVVIDKSQEKEGDVQVTIKYDGWAHGWDEKLDMTSERLSKIYTHTARVKCLAILDFRKKKSNGKKLKIHFQLMEDGQERNLGIQNHQDAWPCILHTRVPRVESRYRESKAVKNLTEEIKAFVQPYRPDLLPVSLQNDWENGGFWQPTNCIKFFPFDPVTKKTLLDSGEFVEKQFRPGFRKALIASIEDKSTPGHFKHDWHPLYERRTLLREEYFPVEPPEGSDEINNPLVDFTDWRDELVLLSSLETIITQSPVAKKKEAKSKVTKKSVEKYVVGTRCRIEVWDLYEGKIINVPDTKDDFYKVRYTDDDEEELDLDEVHKYRVQFLNSKKKASEKKKKKYNLGIKIAKYFPNGDVVDGQIVDVLKDNYRVKYVDNTTKIIDMAKMREEVEAYKVANPKYVIPTAKTPSKSTSGKGKGKASTENQKKAKAKAESKKSKESVAKEAEASSKPIAQEEDDSKSSQKSKASTSKRTSPKTSKQAVAKEAKASSKPIAQEEDESKKPSKRVSPRRAKASTSKGLSPKKATATTPSNKKNPQKAKAASTRDKASSTALEITKGKDLFDDEKSEHFDSNSKEQSISNNDEVVSKVSAEDHGNLKKCDKTTDTGSGDDFKRGKENNDNDSRNLKSGEENTYTGTGFFTSEINQQSTSNTAQREILPSRDQKMETEGSIIQVLSACNSGQILNFDNSLISGSVLKPPFQPSSARPVLKLRRVSSAPAAICTARPSFTTTSNHDRILSTAAHNKNGVLQPHLSAGALQKRSPTRKIGRQQITAAANHVSTIEQQDQALLERPQAHPVILNPPPINQPRPPVPEVCIPVNQVEHQSNHEEREEELDEASRGNEDEQQHSMVQEPEAAPIQEQKNEPEVVQVQERINQGVAAQDSDASDSESESDESSDESTNIAKEPHVHVAARNG</sequence>
<organism evidence="2 3">
    <name type="scientific">Chaetoceros tenuissimus</name>
    <dbReference type="NCBI Taxonomy" id="426638"/>
    <lineage>
        <taxon>Eukaryota</taxon>
        <taxon>Sar</taxon>
        <taxon>Stramenopiles</taxon>
        <taxon>Ochrophyta</taxon>
        <taxon>Bacillariophyta</taxon>
        <taxon>Coscinodiscophyceae</taxon>
        <taxon>Chaetocerotophycidae</taxon>
        <taxon>Chaetocerotales</taxon>
        <taxon>Chaetocerotaceae</taxon>
        <taxon>Chaetoceros</taxon>
    </lineage>
</organism>
<feature type="compositionally biased region" description="Basic and acidic residues" evidence="1">
    <location>
        <begin position="446"/>
        <end position="469"/>
    </location>
</feature>
<dbReference type="EMBL" id="BLLK01000040">
    <property type="protein sequence ID" value="GFH50779.1"/>
    <property type="molecule type" value="Genomic_DNA"/>
</dbReference>
<dbReference type="Gene3D" id="2.30.30.140">
    <property type="match status" value="1"/>
</dbReference>
<proteinExistence type="predicted"/>
<dbReference type="AlphaFoldDB" id="A0AAD3H5L5"/>
<evidence type="ECO:0000313" key="3">
    <source>
        <dbReference type="Proteomes" id="UP001054902"/>
    </source>
</evidence>
<feature type="compositionally biased region" description="Polar residues" evidence="1">
    <location>
        <begin position="597"/>
        <end position="606"/>
    </location>
</feature>
<feature type="region of interest" description="Disordered" evidence="1">
    <location>
        <begin position="845"/>
        <end position="938"/>
    </location>
</feature>
<feature type="compositionally biased region" description="Low complexity" evidence="1">
    <location>
        <begin position="425"/>
        <end position="444"/>
    </location>
</feature>
<evidence type="ECO:0008006" key="4">
    <source>
        <dbReference type="Google" id="ProtNLM"/>
    </source>
</evidence>
<dbReference type="SUPFAM" id="SSF54160">
    <property type="entry name" value="Chromo domain-like"/>
    <property type="match status" value="1"/>
</dbReference>
<gene>
    <name evidence="2" type="ORF">CTEN210_07255</name>
</gene>
<name>A0AAD3H5L5_9STRA</name>
<dbReference type="Proteomes" id="UP001054902">
    <property type="component" value="Unassembled WGS sequence"/>
</dbReference>
<protein>
    <recommendedName>
        <fullName evidence="4">Tudor domain-containing protein</fullName>
    </recommendedName>
</protein>
<reference evidence="2 3" key="1">
    <citation type="journal article" date="2021" name="Sci. Rep.">
        <title>The genome of the diatom Chaetoceros tenuissimus carries an ancient integrated fragment of an extant virus.</title>
        <authorList>
            <person name="Hongo Y."/>
            <person name="Kimura K."/>
            <person name="Takaki Y."/>
            <person name="Yoshida Y."/>
            <person name="Baba S."/>
            <person name="Kobayashi G."/>
            <person name="Nagasaki K."/>
            <person name="Hano T."/>
            <person name="Tomaru Y."/>
        </authorList>
    </citation>
    <scope>NUCLEOTIDE SEQUENCE [LARGE SCALE GENOMIC DNA]</scope>
    <source>
        <strain evidence="2 3">NIES-3715</strain>
    </source>
</reference>
<feature type="compositionally biased region" description="Basic and acidic residues" evidence="1">
    <location>
        <begin position="859"/>
        <end position="869"/>
    </location>
</feature>
<feature type="region of interest" description="Disordered" evidence="1">
    <location>
        <begin position="425"/>
        <end position="684"/>
    </location>
</feature>
<feature type="compositionally biased region" description="Low complexity" evidence="1">
    <location>
        <begin position="484"/>
        <end position="501"/>
    </location>
</feature>
<evidence type="ECO:0000313" key="2">
    <source>
        <dbReference type="EMBL" id="GFH50779.1"/>
    </source>
</evidence>
<keyword evidence="3" id="KW-1185">Reference proteome</keyword>